<feature type="compositionally biased region" description="Polar residues" evidence="1">
    <location>
        <begin position="267"/>
        <end position="277"/>
    </location>
</feature>
<organism evidence="4 5">
    <name type="scientific">Magnaporthiopsis poae (strain ATCC 64411 / 73-15)</name>
    <name type="common">Kentucky bluegrass fungus</name>
    <name type="synonym">Magnaporthe poae</name>
    <dbReference type="NCBI Taxonomy" id="644358"/>
    <lineage>
        <taxon>Eukaryota</taxon>
        <taxon>Fungi</taxon>
        <taxon>Dikarya</taxon>
        <taxon>Ascomycota</taxon>
        <taxon>Pezizomycotina</taxon>
        <taxon>Sordariomycetes</taxon>
        <taxon>Sordariomycetidae</taxon>
        <taxon>Magnaporthales</taxon>
        <taxon>Magnaporthaceae</taxon>
        <taxon>Magnaporthiopsis</taxon>
    </lineage>
</organism>
<keyword evidence="2" id="KW-0812">Transmembrane</keyword>
<feature type="compositionally biased region" description="Low complexity" evidence="1">
    <location>
        <begin position="64"/>
        <end position="77"/>
    </location>
</feature>
<dbReference type="OrthoDB" id="10573568at2759"/>
<feature type="compositionally biased region" description="Polar residues" evidence="1">
    <location>
        <begin position="288"/>
        <end position="297"/>
    </location>
</feature>
<feature type="compositionally biased region" description="Basic and acidic residues" evidence="1">
    <location>
        <begin position="241"/>
        <end position="257"/>
    </location>
</feature>
<evidence type="ECO:0000256" key="2">
    <source>
        <dbReference type="SAM" id="Phobius"/>
    </source>
</evidence>
<dbReference type="EMBL" id="ADBL01001451">
    <property type="status" value="NOT_ANNOTATED_CDS"/>
    <property type="molecule type" value="Genomic_DNA"/>
</dbReference>
<dbReference type="EnsemblFungi" id="MAPG_06061T0">
    <property type="protein sequence ID" value="MAPG_06061T0"/>
    <property type="gene ID" value="MAPG_06061"/>
</dbReference>
<dbReference type="VEuPathDB" id="FungiDB:MAPG_06061"/>
<feature type="region of interest" description="Disordered" evidence="1">
    <location>
        <begin position="240"/>
        <end position="297"/>
    </location>
</feature>
<keyword evidence="2" id="KW-0472">Membrane</keyword>
<keyword evidence="2" id="KW-1133">Transmembrane helix</keyword>
<keyword evidence="5" id="KW-1185">Reference proteome</keyword>
<evidence type="ECO:0000313" key="5">
    <source>
        <dbReference type="Proteomes" id="UP000011715"/>
    </source>
</evidence>
<reference evidence="3" key="3">
    <citation type="submission" date="2011-03" db="EMBL/GenBank/DDBJ databases">
        <title>Annotation of Magnaporthe poae ATCC 64411.</title>
        <authorList>
            <person name="Ma L.-J."/>
            <person name="Dead R."/>
            <person name="Young S.K."/>
            <person name="Zeng Q."/>
            <person name="Gargeya S."/>
            <person name="Fitzgerald M."/>
            <person name="Haas B."/>
            <person name="Abouelleil A."/>
            <person name="Alvarado L."/>
            <person name="Arachchi H.M."/>
            <person name="Berlin A."/>
            <person name="Brown A."/>
            <person name="Chapman S.B."/>
            <person name="Chen Z."/>
            <person name="Dunbar C."/>
            <person name="Freedman E."/>
            <person name="Gearin G."/>
            <person name="Gellesch M."/>
            <person name="Goldberg J."/>
            <person name="Griggs A."/>
            <person name="Gujja S."/>
            <person name="Heiman D."/>
            <person name="Howarth C."/>
            <person name="Larson L."/>
            <person name="Lui A."/>
            <person name="MacDonald P.J.P."/>
            <person name="Mehta T."/>
            <person name="Montmayeur A."/>
            <person name="Murphy C."/>
            <person name="Neiman D."/>
            <person name="Pearson M."/>
            <person name="Priest M."/>
            <person name="Roberts A."/>
            <person name="Saif S."/>
            <person name="Shea T."/>
            <person name="Shenoy N."/>
            <person name="Sisk P."/>
            <person name="Stolte C."/>
            <person name="Sykes S."/>
            <person name="Yandava C."/>
            <person name="Wortman J."/>
            <person name="Nusbaum C."/>
            <person name="Birren B."/>
        </authorList>
    </citation>
    <scope>NUCLEOTIDE SEQUENCE</scope>
    <source>
        <strain evidence="3">ATCC 64411</strain>
    </source>
</reference>
<reference evidence="4" key="5">
    <citation type="submission" date="2015-06" db="UniProtKB">
        <authorList>
            <consortium name="EnsemblFungi"/>
        </authorList>
    </citation>
    <scope>IDENTIFICATION</scope>
    <source>
        <strain evidence="4">ATCC 64411</strain>
    </source>
</reference>
<gene>
    <name evidence="3" type="ORF">MAPG_06061</name>
</gene>
<dbReference type="eggNOG" id="ENOG502T3BD">
    <property type="taxonomic scope" value="Eukaryota"/>
</dbReference>
<dbReference type="Proteomes" id="UP000011715">
    <property type="component" value="Unassembled WGS sequence"/>
</dbReference>
<name>A0A0C4E118_MAGP6</name>
<feature type="region of interest" description="Disordered" evidence="1">
    <location>
        <begin position="60"/>
        <end position="114"/>
    </location>
</feature>
<evidence type="ECO:0000256" key="1">
    <source>
        <dbReference type="SAM" id="MobiDB-lite"/>
    </source>
</evidence>
<reference evidence="5" key="1">
    <citation type="submission" date="2010-05" db="EMBL/GenBank/DDBJ databases">
        <title>The genome sequence of Magnaporthe poae strain ATCC 64411.</title>
        <authorList>
            <person name="Ma L.-J."/>
            <person name="Dead R."/>
            <person name="Young S."/>
            <person name="Zeng Q."/>
            <person name="Koehrsen M."/>
            <person name="Alvarado L."/>
            <person name="Berlin A."/>
            <person name="Chapman S.B."/>
            <person name="Chen Z."/>
            <person name="Freedman E."/>
            <person name="Gellesch M."/>
            <person name="Goldberg J."/>
            <person name="Griggs A."/>
            <person name="Gujja S."/>
            <person name="Heilman E.R."/>
            <person name="Heiman D."/>
            <person name="Hepburn T."/>
            <person name="Howarth C."/>
            <person name="Jen D."/>
            <person name="Larson L."/>
            <person name="Mehta T."/>
            <person name="Neiman D."/>
            <person name="Pearson M."/>
            <person name="Roberts A."/>
            <person name="Saif S."/>
            <person name="Shea T."/>
            <person name="Shenoy N."/>
            <person name="Sisk P."/>
            <person name="Stolte C."/>
            <person name="Sykes S."/>
            <person name="Walk T."/>
            <person name="White J."/>
            <person name="Yandava C."/>
            <person name="Haas B."/>
            <person name="Nusbaum C."/>
            <person name="Birren B."/>
        </authorList>
    </citation>
    <scope>NUCLEOTIDE SEQUENCE [LARGE SCALE GENOMIC DNA]</scope>
    <source>
        <strain evidence="5">ATCC 64411 / 73-15</strain>
    </source>
</reference>
<feature type="transmembrane region" description="Helical" evidence="2">
    <location>
        <begin position="29"/>
        <end position="51"/>
    </location>
</feature>
<evidence type="ECO:0000313" key="3">
    <source>
        <dbReference type="EMBL" id="KLU87056.1"/>
    </source>
</evidence>
<dbReference type="AlphaFoldDB" id="A0A0C4E118"/>
<evidence type="ECO:0000313" key="4">
    <source>
        <dbReference type="EnsemblFungi" id="MAPG_06061T0"/>
    </source>
</evidence>
<proteinExistence type="predicted"/>
<sequence length="297" mass="30944">MAAEASQAKAEVDSRVQQAKNASVPVTQAAAGIVVTAIGTTILCFLGFWLFMRRKRSQSRHQLGAVDSAATGAAGSSRRMTSEEEKRGILGLSTTHVIDGSGSNSSSRDGHQMVTPASWNNAAAAAAIAPPIPSRTRTTGQLARPSSPATVTDGGLSTGVTAVMRTSTPSAAGAASARRSELPFSVRYASSDFSSQTATAWRPSTANLSAVPSVGSFSLAGGDDERVSGSRSPFFQQRLGRVQEERPRPVAGRDIRQSWKSGAVSPVTVSDTPSLPSVSEALKKSRRNSNWPLSTEG</sequence>
<reference evidence="4" key="4">
    <citation type="journal article" date="2015" name="G3 (Bethesda)">
        <title>Genome sequences of three phytopathogenic species of the Magnaporthaceae family of fungi.</title>
        <authorList>
            <person name="Okagaki L.H."/>
            <person name="Nunes C.C."/>
            <person name="Sailsbery J."/>
            <person name="Clay B."/>
            <person name="Brown D."/>
            <person name="John T."/>
            <person name="Oh Y."/>
            <person name="Young N."/>
            <person name="Fitzgerald M."/>
            <person name="Haas B.J."/>
            <person name="Zeng Q."/>
            <person name="Young S."/>
            <person name="Adiconis X."/>
            <person name="Fan L."/>
            <person name="Levin J.Z."/>
            <person name="Mitchell T.K."/>
            <person name="Okubara P.A."/>
            <person name="Farman M.L."/>
            <person name="Kohn L.M."/>
            <person name="Birren B."/>
            <person name="Ma L.-J."/>
            <person name="Dean R.A."/>
        </authorList>
    </citation>
    <scope>NUCLEOTIDE SEQUENCE</scope>
    <source>
        <strain evidence="4">ATCC 64411 / 73-15</strain>
    </source>
</reference>
<feature type="region of interest" description="Disordered" evidence="1">
    <location>
        <begin position="136"/>
        <end position="156"/>
    </location>
</feature>
<dbReference type="EMBL" id="GL876970">
    <property type="protein sequence ID" value="KLU87056.1"/>
    <property type="molecule type" value="Genomic_DNA"/>
</dbReference>
<accession>A0A0C4E118</accession>
<protein>
    <submittedName>
        <fullName evidence="3 4">Uncharacterized protein</fullName>
    </submittedName>
</protein>
<reference evidence="3" key="2">
    <citation type="submission" date="2010-05" db="EMBL/GenBank/DDBJ databases">
        <title>The Genome Sequence of Magnaporthe poae strain ATCC 64411.</title>
        <authorList>
            <consortium name="The Broad Institute Genome Sequencing Platform"/>
            <consortium name="Broad Institute Genome Sequencing Center for Infectious Disease"/>
            <person name="Ma L.-J."/>
            <person name="Dead R."/>
            <person name="Young S."/>
            <person name="Zeng Q."/>
            <person name="Koehrsen M."/>
            <person name="Alvarado L."/>
            <person name="Berlin A."/>
            <person name="Chapman S.B."/>
            <person name="Chen Z."/>
            <person name="Freedman E."/>
            <person name="Gellesch M."/>
            <person name="Goldberg J."/>
            <person name="Griggs A."/>
            <person name="Gujja S."/>
            <person name="Heilman E.R."/>
            <person name="Heiman D."/>
            <person name="Hepburn T."/>
            <person name="Howarth C."/>
            <person name="Jen D."/>
            <person name="Larson L."/>
            <person name="Mehta T."/>
            <person name="Neiman D."/>
            <person name="Pearson M."/>
            <person name="Roberts A."/>
            <person name="Saif S."/>
            <person name="Shea T."/>
            <person name="Shenoy N."/>
            <person name="Sisk P."/>
            <person name="Stolte C."/>
            <person name="Sykes S."/>
            <person name="Walk T."/>
            <person name="White J."/>
            <person name="Yandava C."/>
            <person name="Haas B."/>
            <person name="Nusbaum C."/>
            <person name="Birren B."/>
        </authorList>
    </citation>
    <scope>NUCLEOTIDE SEQUENCE</scope>
    <source>
        <strain evidence="3">ATCC 64411</strain>
    </source>
</reference>